<evidence type="ECO:0000313" key="2">
    <source>
        <dbReference type="Proteomes" id="UP000257109"/>
    </source>
</evidence>
<proteinExistence type="predicted"/>
<keyword evidence="2" id="KW-1185">Reference proteome</keyword>
<reference evidence="1" key="1">
    <citation type="submission" date="2018-05" db="EMBL/GenBank/DDBJ databases">
        <title>Draft genome of Mucuna pruriens seed.</title>
        <authorList>
            <person name="Nnadi N.E."/>
            <person name="Vos R."/>
            <person name="Hasami M.H."/>
            <person name="Devisetty U.K."/>
            <person name="Aguiy J.C."/>
        </authorList>
    </citation>
    <scope>NUCLEOTIDE SEQUENCE [LARGE SCALE GENOMIC DNA]</scope>
    <source>
        <strain evidence="1">JCA_2017</strain>
    </source>
</reference>
<sequence length="73" mass="8621">MTTYDIIITYYTNLIILAHYTTVPTIPLHLPSQPRALHQLHKSRPLHLHKQLQHHKLLHQHKPLILLKVEKEG</sequence>
<name>A0A371ELW1_MUCPR</name>
<dbReference type="EMBL" id="QJKJ01013153">
    <property type="protein sequence ID" value="RDX67045.1"/>
    <property type="molecule type" value="Genomic_DNA"/>
</dbReference>
<organism evidence="1 2">
    <name type="scientific">Mucuna pruriens</name>
    <name type="common">Velvet bean</name>
    <name type="synonym">Dolichos pruriens</name>
    <dbReference type="NCBI Taxonomy" id="157652"/>
    <lineage>
        <taxon>Eukaryota</taxon>
        <taxon>Viridiplantae</taxon>
        <taxon>Streptophyta</taxon>
        <taxon>Embryophyta</taxon>
        <taxon>Tracheophyta</taxon>
        <taxon>Spermatophyta</taxon>
        <taxon>Magnoliopsida</taxon>
        <taxon>eudicotyledons</taxon>
        <taxon>Gunneridae</taxon>
        <taxon>Pentapetalae</taxon>
        <taxon>rosids</taxon>
        <taxon>fabids</taxon>
        <taxon>Fabales</taxon>
        <taxon>Fabaceae</taxon>
        <taxon>Papilionoideae</taxon>
        <taxon>50 kb inversion clade</taxon>
        <taxon>NPAAA clade</taxon>
        <taxon>indigoferoid/millettioid clade</taxon>
        <taxon>Phaseoleae</taxon>
        <taxon>Mucuna</taxon>
    </lineage>
</organism>
<gene>
    <name evidence="1" type="ORF">CR513_54138</name>
</gene>
<dbReference type="AlphaFoldDB" id="A0A371ELW1"/>
<accession>A0A371ELW1</accession>
<comment type="caution">
    <text evidence="1">The sequence shown here is derived from an EMBL/GenBank/DDBJ whole genome shotgun (WGS) entry which is preliminary data.</text>
</comment>
<feature type="non-terminal residue" evidence="1">
    <location>
        <position position="1"/>
    </location>
</feature>
<protein>
    <submittedName>
        <fullName evidence="1">Uncharacterized protein</fullName>
    </submittedName>
</protein>
<dbReference type="Proteomes" id="UP000257109">
    <property type="component" value="Unassembled WGS sequence"/>
</dbReference>
<evidence type="ECO:0000313" key="1">
    <source>
        <dbReference type="EMBL" id="RDX67045.1"/>
    </source>
</evidence>